<dbReference type="GeneID" id="72614853"/>
<name>A0A8K2ARB6_9EUPU</name>
<keyword evidence="1" id="KW-0812">Transmembrane</keyword>
<dbReference type="CTD" id="4541"/>
<evidence type="ECO:0000256" key="1">
    <source>
        <dbReference type="SAM" id="Phobius"/>
    </source>
</evidence>
<proteinExistence type="predicted"/>
<reference evidence="2" key="1">
    <citation type="journal article" date="2021" name="Nautilus">
        <title>The complete mitochondrial genomes of Cerion watlingense Dall, 1905 and Cerion coloni Bartsch, 1924 (Gastropoda: Pulmonata: Cerionidae) fron San Salvador, Bahamas.</title>
        <authorList>
            <person name="Harasewych M.G."/>
            <person name="Sei M."/>
            <person name="Wirshing H.H."/>
            <person name="Gonzalez V.L."/>
            <person name="Uribe J.E."/>
        </authorList>
    </citation>
    <scope>NUCLEOTIDE SEQUENCE</scope>
</reference>
<organism evidence="2">
    <name type="scientific">Cerion watlingense</name>
    <dbReference type="NCBI Taxonomy" id="1108941"/>
    <lineage>
        <taxon>Eukaryota</taxon>
        <taxon>Metazoa</taxon>
        <taxon>Spiralia</taxon>
        <taxon>Lophotrochozoa</taxon>
        <taxon>Mollusca</taxon>
        <taxon>Gastropoda</taxon>
        <taxon>Heterobranchia</taxon>
        <taxon>Euthyneura</taxon>
        <taxon>Panpulmonata</taxon>
        <taxon>Eupulmonata</taxon>
        <taxon>Stylommatophora</taxon>
        <taxon>Helicina</taxon>
        <taxon>Urocoptoidea</taxon>
        <taxon>Cerionidae</taxon>
        <taxon>Cerion</taxon>
    </lineage>
</organism>
<feature type="transmembrane region" description="Helical" evidence="1">
    <location>
        <begin position="123"/>
        <end position="143"/>
    </location>
</feature>
<feature type="transmembrane region" description="Helical" evidence="1">
    <location>
        <begin position="6"/>
        <end position="22"/>
    </location>
</feature>
<feature type="transmembrane region" description="Helical" evidence="1">
    <location>
        <begin position="85"/>
        <end position="103"/>
    </location>
</feature>
<evidence type="ECO:0000313" key="2">
    <source>
        <dbReference type="EMBL" id="UEQ12600.1"/>
    </source>
</evidence>
<feature type="transmembrane region" description="Helical" evidence="1">
    <location>
        <begin position="54"/>
        <end position="73"/>
    </location>
</feature>
<gene>
    <name evidence="2" type="primary">ND6</name>
</gene>
<dbReference type="RefSeq" id="YP_010383221.1">
    <property type="nucleotide sequence ID" value="NC_063567.1"/>
</dbReference>
<keyword evidence="1" id="KW-0472">Membrane</keyword>
<protein>
    <submittedName>
        <fullName evidence="2">NADH dehydrogenase subunit 6</fullName>
    </submittedName>
</protein>
<dbReference type="AlphaFoldDB" id="A0A8K2ARB6"/>
<sequence length="155" mass="17266">MLAHTILYLISVVTLLFCLSLAPLQLAMALLIMGILFCVMVATMLSSWTAYLLFLVYIGGILVLFMFMIFLSTNQLMKGSWESSVYIYLGLMTMAPWSVLVDLNMKNSLGHALGVSLFLEMSVWGLYVALALLIVFLGVSEALDYQGRIIKVSYE</sequence>
<geneLocation type="mitochondrion" evidence="2"/>
<keyword evidence="1" id="KW-1133">Transmembrane helix</keyword>
<accession>A0A8K2ARB6</accession>
<keyword evidence="2" id="KW-0496">Mitochondrion</keyword>
<dbReference type="EMBL" id="MN904501">
    <property type="protein sequence ID" value="UEQ12600.1"/>
    <property type="molecule type" value="Genomic_DNA"/>
</dbReference>